<proteinExistence type="predicted"/>
<name>A0A915KJX9_ROMCU</name>
<keyword evidence="1" id="KW-1185">Reference proteome</keyword>
<reference evidence="2" key="1">
    <citation type="submission" date="2022-11" db="UniProtKB">
        <authorList>
            <consortium name="WormBaseParasite"/>
        </authorList>
    </citation>
    <scope>IDENTIFICATION</scope>
</reference>
<dbReference type="AlphaFoldDB" id="A0A915KJX9"/>
<evidence type="ECO:0000313" key="2">
    <source>
        <dbReference type="WBParaSite" id="nRc.2.0.1.t39064-RA"/>
    </source>
</evidence>
<organism evidence="1 2">
    <name type="scientific">Romanomermis culicivorax</name>
    <name type="common">Nematode worm</name>
    <dbReference type="NCBI Taxonomy" id="13658"/>
    <lineage>
        <taxon>Eukaryota</taxon>
        <taxon>Metazoa</taxon>
        <taxon>Ecdysozoa</taxon>
        <taxon>Nematoda</taxon>
        <taxon>Enoplea</taxon>
        <taxon>Dorylaimia</taxon>
        <taxon>Mermithida</taxon>
        <taxon>Mermithoidea</taxon>
        <taxon>Mermithidae</taxon>
        <taxon>Romanomermis</taxon>
    </lineage>
</organism>
<evidence type="ECO:0000313" key="1">
    <source>
        <dbReference type="Proteomes" id="UP000887565"/>
    </source>
</evidence>
<accession>A0A915KJX9</accession>
<dbReference type="Proteomes" id="UP000887565">
    <property type="component" value="Unplaced"/>
</dbReference>
<dbReference type="WBParaSite" id="nRc.2.0.1.t39064-RA">
    <property type="protein sequence ID" value="nRc.2.0.1.t39064-RA"/>
    <property type="gene ID" value="nRc.2.0.1.g39064"/>
</dbReference>
<protein>
    <submittedName>
        <fullName evidence="2">Uncharacterized protein</fullName>
    </submittedName>
</protein>
<sequence>YLIFLCLDQCYPSPTYWWVTLVNTDNDRAILCDYCNNWFHCKTDDNDDLLSEVKDFAKSISFDPKEIISAKHSGLEVTPNNVTLPRIKKVKCASITAKNDLIKNVNLSQKNIERNEKICARPDLTFAEGEQVDYYANS</sequence>